<dbReference type="PRINTS" id="PR00038">
    <property type="entry name" value="HTHLUXR"/>
</dbReference>
<keyword evidence="3" id="KW-0804">Transcription</keyword>
<keyword evidence="6" id="KW-1185">Reference proteome</keyword>
<dbReference type="CDD" id="cd06170">
    <property type="entry name" value="LuxR_C_like"/>
    <property type="match status" value="1"/>
</dbReference>
<organism evidence="5 6">
    <name type="scientific">Paracoccus lutimaris</name>
    <dbReference type="NCBI Taxonomy" id="1490030"/>
    <lineage>
        <taxon>Bacteria</taxon>
        <taxon>Pseudomonadati</taxon>
        <taxon>Pseudomonadota</taxon>
        <taxon>Alphaproteobacteria</taxon>
        <taxon>Rhodobacterales</taxon>
        <taxon>Paracoccaceae</taxon>
        <taxon>Paracoccus</taxon>
    </lineage>
</organism>
<dbReference type="Pfam" id="PF03472">
    <property type="entry name" value="Autoind_bind"/>
    <property type="match status" value="1"/>
</dbReference>
<evidence type="ECO:0000256" key="1">
    <source>
        <dbReference type="ARBA" id="ARBA00023015"/>
    </source>
</evidence>
<dbReference type="PROSITE" id="PS50043">
    <property type="entry name" value="HTH_LUXR_2"/>
    <property type="match status" value="1"/>
</dbReference>
<dbReference type="AlphaFoldDB" id="A0A368YGA6"/>
<accession>A0A368YGA6</accession>
<evidence type="ECO:0000256" key="3">
    <source>
        <dbReference type="ARBA" id="ARBA00023163"/>
    </source>
</evidence>
<dbReference type="PANTHER" id="PTHR44688">
    <property type="entry name" value="DNA-BINDING TRANSCRIPTIONAL ACTIVATOR DEVR_DOSR"/>
    <property type="match status" value="1"/>
</dbReference>
<dbReference type="GO" id="GO:0003677">
    <property type="term" value="F:DNA binding"/>
    <property type="evidence" value="ECO:0007669"/>
    <property type="project" value="UniProtKB-KW"/>
</dbReference>
<proteinExistence type="predicted"/>
<dbReference type="SUPFAM" id="SSF46894">
    <property type="entry name" value="C-terminal effector domain of the bipartite response regulators"/>
    <property type="match status" value="1"/>
</dbReference>
<evidence type="ECO:0000313" key="5">
    <source>
        <dbReference type="EMBL" id="RCW79273.1"/>
    </source>
</evidence>
<dbReference type="Proteomes" id="UP000253345">
    <property type="component" value="Unassembled WGS sequence"/>
</dbReference>
<evidence type="ECO:0000256" key="2">
    <source>
        <dbReference type="ARBA" id="ARBA00023125"/>
    </source>
</evidence>
<keyword evidence="2" id="KW-0238">DNA-binding</keyword>
<dbReference type="InterPro" id="IPR016032">
    <property type="entry name" value="Sig_transdc_resp-reg_C-effctor"/>
</dbReference>
<dbReference type="EMBL" id="QPJL01000027">
    <property type="protein sequence ID" value="RCW79273.1"/>
    <property type="molecule type" value="Genomic_DNA"/>
</dbReference>
<dbReference type="InterPro" id="IPR005143">
    <property type="entry name" value="TF_LuxR_autoind-bd_dom"/>
</dbReference>
<gene>
    <name evidence="5" type="ORF">DFP89_12740</name>
</gene>
<dbReference type="RefSeq" id="WP_181870378.1">
    <property type="nucleotide sequence ID" value="NZ_QPJL01000027.1"/>
</dbReference>
<feature type="domain" description="HTH luxR-type" evidence="4">
    <location>
        <begin position="177"/>
        <end position="242"/>
    </location>
</feature>
<dbReference type="Pfam" id="PF00196">
    <property type="entry name" value="GerE"/>
    <property type="match status" value="1"/>
</dbReference>
<dbReference type="PANTHER" id="PTHR44688:SF16">
    <property type="entry name" value="DNA-BINDING TRANSCRIPTIONAL ACTIVATOR DEVR_DOSR"/>
    <property type="match status" value="1"/>
</dbReference>
<dbReference type="InterPro" id="IPR036388">
    <property type="entry name" value="WH-like_DNA-bd_sf"/>
</dbReference>
<sequence>MLHAIATILATRTVEGVWQFYVSQMAEWGFPHAAYHGVRLLSAANEQVADDSIFLSSYSPRLLHDLVSQNLFSSVPMYRWITQHKGSESWGWLQARRLAGRLTASELRAIDLFTRYGHVSGYAVSLADSVHRVRAGVIMSGAVGQRQDKLDEYWHLYQPQIEALTGLVHLRLASLPYTPPDEVLTARQREVLECISIGHTTQEIAEVLDVTPSTVEKHLRLARKALGARTTAQAVLLAASRRQMFVDPGEACTVASNQAATGSPATAPQQPWGFASIVETSDYMREHIPET</sequence>
<dbReference type="GO" id="GO:0006355">
    <property type="term" value="P:regulation of DNA-templated transcription"/>
    <property type="evidence" value="ECO:0007669"/>
    <property type="project" value="InterPro"/>
</dbReference>
<keyword evidence="1" id="KW-0805">Transcription regulation</keyword>
<dbReference type="InterPro" id="IPR036693">
    <property type="entry name" value="TF_LuxR_autoind-bd_dom_sf"/>
</dbReference>
<evidence type="ECO:0000259" key="4">
    <source>
        <dbReference type="PROSITE" id="PS50043"/>
    </source>
</evidence>
<protein>
    <submittedName>
        <fullName evidence="5">Regulatory LuxR family protein</fullName>
    </submittedName>
</protein>
<dbReference type="Gene3D" id="3.30.450.80">
    <property type="entry name" value="Transcription factor LuxR-like, autoinducer-binding domain"/>
    <property type="match status" value="1"/>
</dbReference>
<reference evidence="5 6" key="1">
    <citation type="submission" date="2018-07" db="EMBL/GenBank/DDBJ databases">
        <title>Genomic Encyclopedia of Type Strains, Phase III (KMG-III): the genomes of soil and plant-associated and newly described type strains.</title>
        <authorList>
            <person name="Whitman W."/>
        </authorList>
    </citation>
    <scope>NUCLEOTIDE SEQUENCE [LARGE SCALE GENOMIC DNA]</scope>
    <source>
        <strain evidence="5 6">CECT 8525</strain>
    </source>
</reference>
<comment type="caution">
    <text evidence="5">The sequence shown here is derived from an EMBL/GenBank/DDBJ whole genome shotgun (WGS) entry which is preliminary data.</text>
</comment>
<dbReference type="SMART" id="SM00421">
    <property type="entry name" value="HTH_LUXR"/>
    <property type="match status" value="1"/>
</dbReference>
<dbReference type="Gene3D" id="1.10.10.10">
    <property type="entry name" value="Winged helix-like DNA-binding domain superfamily/Winged helix DNA-binding domain"/>
    <property type="match status" value="1"/>
</dbReference>
<dbReference type="SUPFAM" id="SSF75516">
    <property type="entry name" value="Pheromone-binding domain of LuxR-like quorum-sensing transcription factors"/>
    <property type="match status" value="1"/>
</dbReference>
<name>A0A368YGA6_9RHOB</name>
<evidence type="ECO:0000313" key="6">
    <source>
        <dbReference type="Proteomes" id="UP000253345"/>
    </source>
</evidence>
<dbReference type="InterPro" id="IPR000792">
    <property type="entry name" value="Tscrpt_reg_LuxR_C"/>
</dbReference>